<evidence type="ECO:0000313" key="1">
    <source>
        <dbReference type="EMBL" id="PXF61813.1"/>
    </source>
</evidence>
<name>A0AC61L647_9EURY</name>
<organism evidence="1 2">
    <name type="scientific">Candidatus Methanogaster sp</name>
    <dbReference type="NCBI Taxonomy" id="3386292"/>
    <lineage>
        <taxon>Archaea</taxon>
        <taxon>Methanobacteriati</taxon>
        <taxon>Methanobacteriota</taxon>
        <taxon>Stenosarchaea group</taxon>
        <taxon>Methanomicrobia</taxon>
        <taxon>Methanosarcinales</taxon>
        <taxon>ANME-2 cluster</taxon>
        <taxon>Candidatus Methanogasteraceae</taxon>
        <taxon>Candidatus Methanogaster</taxon>
    </lineage>
</organism>
<accession>A0AC61L647</accession>
<gene>
    <name evidence="1" type="ORF">C4B59_02915</name>
</gene>
<reference evidence="1" key="1">
    <citation type="submission" date="2018-01" db="EMBL/GenBank/DDBJ databases">
        <authorList>
            <person name="Krukenberg V."/>
        </authorList>
    </citation>
    <scope>NUCLEOTIDE SEQUENCE</scope>
    <source>
        <strain evidence="1">E20ANME2</strain>
    </source>
</reference>
<evidence type="ECO:0000313" key="2">
    <source>
        <dbReference type="Proteomes" id="UP000248329"/>
    </source>
</evidence>
<dbReference type="Proteomes" id="UP000248329">
    <property type="component" value="Unassembled WGS sequence"/>
</dbReference>
<sequence length="84" mass="8880">MSESVEMTYMRRWFGRARVTRPGLGGGEGECQRVVGCVGARRRWLSAGMLAVLLVLACAGAAAGATWVLDDDGGAEYMSIQAAV</sequence>
<protein>
    <submittedName>
        <fullName evidence="1">Uncharacterized protein</fullName>
    </submittedName>
</protein>
<proteinExistence type="predicted"/>
<dbReference type="EMBL" id="PQXF01000003">
    <property type="protein sequence ID" value="PXF61813.1"/>
    <property type="molecule type" value="Genomic_DNA"/>
</dbReference>
<comment type="caution">
    <text evidence="1">The sequence shown here is derived from an EMBL/GenBank/DDBJ whole genome shotgun (WGS) entry which is preliminary data.</text>
</comment>